<evidence type="ECO:0000313" key="2">
    <source>
        <dbReference type="Proteomes" id="UP000199604"/>
    </source>
</evidence>
<dbReference type="OrthoDB" id="1441966at2"/>
<dbReference type="STRING" id="498292.SAMN05660845_0581"/>
<name>A0A1I0W8M0_9FLAO</name>
<keyword evidence="2" id="KW-1185">Reference proteome</keyword>
<reference evidence="2" key="1">
    <citation type="submission" date="2016-10" db="EMBL/GenBank/DDBJ databases">
        <authorList>
            <person name="Varghese N."/>
            <person name="Submissions S."/>
        </authorList>
    </citation>
    <scope>NUCLEOTIDE SEQUENCE [LARGE SCALE GENOMIC DNA]</scope>
    <source>
        <strain evidence="2">DSM 21789</strain>
    </source>
</reference>
<dbReference type="PROSITE" id="PS51257">
    <property type="entry name" value="PROKAR_LIPOPROTEIN"/>
    <property type="match status" value="1"/>
</dbReference>
<dbReference type="AlphaFoldDB" id="A0A1I0W8M0"/>
<dbReference type="EMBL" id="FOJT01000002">
    <property type="protein sequence ID" value="SFA84256.1"/>
    <property type="molecule type" value="Genomic_DNA"/>
</dbReference>
<evidence type="ECO:0000313" key="1">
    <source>
        <dbReference type="EMBL" id="SFA84256.1"/>
    </source>
</evidence>
<organism evidence="1 2">
    <name type="scientific">Flavobacterium swingsii</name>
    <dbReference type="NCBI Taxonomy" id="498292"/>
    <lineage>
        <taxon>Bacteria</taxon>
        <taxon>Pseudomonadati</taxon>
        <taxon>Bacteroidota</taxon>
        <taxon>Flavobacteriia</taxon>
        <taxon>Flavobacteriales</taxon>
        <taxon>Flavobacteriaceae</taxon>
        <taxon>Flavobacterium</taxon>
    </lineage>
</organism>
<accession>A0A1I0W8M0</accession>
<dbReference type="Proteomes" id="UP000199604">
    <property type="component" value="Unassembled WGS sequence"/>
</dbReference>
<evidence type="ECO:0008006" key="3">
    <source>
        <dbReference type="Google" id="ProtNLM"/>
    </source>
</evidence>
<protein>
    <recommendedName>
        <fullName evidence="3">Lipoprotein</fullName>
    </recommendedName>
</protein>
<proteinExistence type="predicted"/>
<dbReference type="RefSeq" id="WP_091473781.1">
    <property type="nucleotide sequence ID" value="NZ_FOJT01000002.1"/>
</dbReference>
<sequence length="178" mass="20559">MIKRISIFYCLLIFPIFSSCKKKTIEPKFDYNQKANELIQQVILDDLCVCILEITNESLIKTSQNENPRFDIQKLILEKLHLRDRKELDSIEKLTNNFILDSAFTRQKSIKVIPIKSLKELAKDPNFFKTCPGGILGISKPIFNKEYKIAVLSHGYAFNCIGGGMATYRFKDGKWCKK</sequence>
<gene>
    <name evidence="1" type="ORF">SAMN05660845_0581</name>
</gene>